<dbReference type="STRING" id="1802517.A2892_00890"/>
<dbReference type="AlphaFoldDB" id="A0A1F8B754"/>
<dbReference type="Proteomes" id="UP000176404">
    <property type="component" value="Unassembled WGS sequence"/>
</dbReference>
<dbReference type="EMBL" id="MGHD01000013">
    <property type="protein sequence ID" value="OGM59831.1"/>
    <property type="molecule type" value="Genomic_DNA"/>
</dbReference>
<feature type="region of interest" description="Disordered" evidence="1">
    <location>
        <begin position="1"/>
        <end position="23"/>
    </location>
</feature>
<comment type="caution">
    <text evidence="2">The sequence shown here is derived from an EMBL/GenBank/DDBJ whole genome shotgun (WGS) entry which is preliminary data.</text>
</comment>
<reference evidence="2 3" key="1">
    <citation type="journal article" date="2016" name="Nat. Commun.">
        <title>Thousands of microbial genomes shed light on interconnected biogeochemical processes in an aquifer system.</title>
        <authorList>
            <person name="Anantharaman K."/>
            <person name="Brown C.T."/>
            <person name="Hug L.A."/>
            <person name="Sharon I."/>
            <person name="Castelle C.J."/>
            <person name="Probst A.J."/>
            <person name="Thomas B.C."/>
            <person name="Singh A."/>
            <person name="Wilkins M.J."/>
            <person name="Karaoz U."/>
            <person name="Brodie E.L."/>
            <person name="Williams K.H."/>
            <person name="Hubbard S.S."/>
            <person name="Banfield J.F."/>
        </authorList>
    </citation>
    <scope>NUCLEOTIDE SEQUENCE [LARGE SCALE GENOMIC DNA]</scope>
</reference>
<organism evidence="2 3">
    <name type="scientific">Candidatus Woesebacteria bacterium RIFCSPLOWO2_01_FULL_39_10b</name>
    <dbReference type="NCBI Taxonomy" id="1802517"/>
    <lineage>
        <taxon>Bacteria</taxon>
        <taxon>Candidatus Woeseibacteriota</taxon>
    </lineage>
</organism>
<evidence type="ECO:0000313" key="3">
    <source>
        <dbReference type="Proteomes" id="UP000176404"/>
    </source>
</evidence>
<evidence type="ECO:0000313" key="2">
    <source>
        <dbReference type="EMBL" id="OGM59831.1"/>
    </source>
</evidence>
<protein>
    <submittedName>
        <fullName evidence="2">Uncharacterized protein</fullName>
    </submittedName>
</protein>
<name>A0A1F8B754_9BACT</name>
<proteinExistence type="predicted"/>
<sequence length="124" mass="14424">MWGRERKRKGQPDKISTSATGRPEFGELQIKEIADIRPGVKVVECYMDEHGNKVRGRTYEIVGRPYEREVCRGKGMWVRVKFTTMQGDKTFTEFSLADHSVVPYGKTQTSWNQNNWLERVEKPS</sequence>
<gene>
    <name evidence="2" type="ORF">A2892_00890</name>
</gene>
<accession>A0A1F8B754</accession>
<dbReference type="InterPro" id="IPR057112">
    <property type="entry name" value="Phage_g100"/>
</dbReference>
<dbReference type="Pfam" id="PF23772">
    <property type="entry name" value="Phage_g100"/>
    <property type="match status" value="1"/>
</dbReference>
<evidence type="ECO:0000256" key="1">
    <source>
        <dbReference type="SAM" id="MobiDB-lite"/>
    </source>
</evidence>